<dbReference type="Pfam" id="PF05227">
    <property type="entry name" value="CHASE3"/>
    <property type="match status" value="1"/>
</dbReference>
<protein>
    <recommendedName>
        <fullName evidence="2">histidine kinase</fullName>
        <ecNumber evidence="2">2.7.13.3</ecNumber>
    </recommendedName>
</protein>
<keyword evidence="10" id="KW-0472">Membrane</keyword>
<dbReference type="InterPro" id="IPR011712">
    <property type="entry name" value="Sig_transdc_His_kin_sub3_dim/P"/>
</dbReference>
<dbReference type="CDD" id="cd19410">
    <property type="entry name" value="HK9-like_sensor"/>
    <property type="match status" value="1"/>
</dbReference>
<keyword evidence="13" id="KW-1185">Reference proteome</keyword>
<evidence type="ECO:0000256" key="7">
    <source>
        <dbReference type="ARBA" id="ARBA00022840"/>
    </source>
</evidence>
<evidence type="ECO:0000259" key="11">
    <source>
        <dbReference type="PROSITE" id="PS50109"/>
    </source>
</evidence>
<keyword evidence="8" id="KW-0902">Two-component regulatory system</keyword>
<name>A0A1H8K6Q8_9BURK</name>
<dbReference type="STRING" id="1121117.SAMN02745977_02269"/>
<dbReference type="InterPro" id="IPR005467">
    <property type="entry name" value="His_kinase_dom"/>
</dbReference>
<dbReference type="Pfam" id="PF07730">
    <property type="entry name" value="HisKA_3"/>
    <property type="match status" value="1"/>
</dbReference>
<dbReference type="SUPFAM" id="SSF55874">
    <property type="entry name" value="ATPase domain of HSP90 chaperone/DNA topoisomerase II/histidine kinase"/>
    <property type="match status" value="1"/>
</dbReference>
<dbReference type="PANTHER" id="PTHR24421">
    <property type="entry name" value="NITRATE/NITRITE SENSOR PROTEIN NARX-RELATED"/>
    <property type="match status" value="1"/>
</dbReference>
<dbReference type="Pfam" id="PF02518">
    <property type="entry name" value="HATPase_c"/>
    <property type="match status" value="1"/>
</dbReference>
<organism evidence="12 13">
    <name type="scientific">Brachymonas denitrificans DSM 15123</name>
    <dbReference type="NCBI Taxonomy" id="1121117"/>
    <lineage>
        <taxon>Bacteria</taxon>
        <taxon>Pseudomonadati</taxon>
        <taxon>Pseudomonadota</taxon>
        <taxon>Betaproteobacteria</taxon>
        <taxon>Burkholderiales</taxon>
        <taxon>Comamonadaceae</taxon>
        <taxon>Brachymonas</taxon>
    </lineage>
</organism>
<keyword evidence="5" id="KW-0547">Nucleotide-binding</keyword>
<dbReference type="InterPro" id="IPR003594">
    <property type="entry name" value="HATPase_dom"/>
</dbReference>
<keyword evidence="6 12" id="KW-0418">Kinase</keyword>
<dbReference type="GO" id="GO:0005524">
    <property type="term" value="F:ATP binding"/>
    <property type="evidence" value="ECO:0007669"/>
    <property type="project" value="UniProtKB-KW"/>
</dbReference>
<feature type="compositionally biased region" description="Polar residues" evidence="9">
    <location>
        <begin position="433"/>
        <end position="451"/>
    </location>
</feature>
<evidence type="ECO:0000256" key="5">
    <source>
        <dbReference type="ARBA" id="ARBA00022741"/>
    </source>
</evidence>
<feature type="transmembrane region" description="Helical" evidence="10">
    <location>
        <begin position="187"/>
        <end position="207"/>
    </location>
</feature>
<evidence type="ECO:0000256" key="6">
    <source>
        <dbReference type="ARBA" id="ARBA00022777"/>
    </source>
</evidence>
<dbReference type="Gene3D" id="3.30.565.10">
    <property type="entry name" value="Histidine kinase-like ATPase, C-terminal domain"/>
    <property type="match status" value="1"/>
</dbReference>
<evidence type="ECO:0000313" key="12">
    <source>
        <dbReference type="EMBL" id="SEN88719.1"/>
    </source>
</evidence>
<keyword evidence="4" id="KW-0808">Transferase</keyword>
<feature type="transmembrane region" description="Helical" evidence="10">
    <location>
        <begin position="15"/>
        <end position="34"/>
    </location>
</feature>
<evidence type="ECO:0000256" key="3">
    <source>
        <dbReference type="ARBA" id="ARBA00022553"/>
    </source>
</evidence>
<dbReference type="Gene3D" id="1.20.5.1930">
    <property type="match status" value="1"/>
</dbReference>
<evidence type="ECO:0000256" key="10">
    <source>
        <dbReference type="SAM" id="Phobius"/>
    </source>
</evidence>
<evidence type="ECO:0000256" key="1">
    <source>
        <dbReference type="ARBA" id="ARBA00000085"/>
    </source>
</evidence>
<sequence>MLTVETFTKGFTHPFMRKILTVLVFLTCAALLVINEINFRATNLAFDEAATARRVNLQLQSLMLAVSDAESTQRSYLLTGDERYQADFIQHMSDIDTQSAQLSTRVQVGVRDSVDALLAHVRDKQKIMGETVAMQMAGDVQGWQRIVQSGAGRELMRKIQAQGAHVIAFNNLRLKRFDVQARQSLQIARLAMAGMLLFAVGMIILIWRQTVAKERREARVQQMLEAERIQLEKTVEQRTESLRRLAAHLQLVREDERARLARELHDELGALLTTAKLDVARLRSRVDKSSASAQDTLERLAHLAQILSDGVALKRRIIEDLTPSALSNLGLVPALENLTRDHAGNTGMAVVTRLEPVQLGKDKALTVYRLVQEALTNCSKYARASRITVDLWAEGDTVHVRVCDDGCGFDTSQLATGSHGLAGMQYRVETQRGSIQVDSSPGNGTTISAQLPQDPAPEGGVT</sequence>
<dbReference type="Proteomes" id="UP000199531">
    <property type="component" value="Unassembled WGS sequence"/>
</dbReference>
<dbReference type="GO" id="GO:0000155">
    <property type="term" value="F:phosphorelay sensor kinase activity"/>
    <property type="evidence" value="ECO:0007669"/>
    <property type="project" value="InterPro"/>
</dbReference>
<keyword evidence="3" id="KW-0597">Phosphoprotein</keyword>
<dbReference type="AlphaFoldDB" id="A0A1H8K6Q8"/>
<evidence type="ECO:0000256" key="9">
    <source>
        <dbReference type="SAM" id="MobiDB-lite"/>
    </source>
</evidence>
<dbReference type="PANTHER" id="PTHR24421:SF10">
    <property type="entry name" value="NITRATE_NITRITE SENSOR PROTEIN NARQ"/>
    <property type="match status" value="1"/>
</dbReference>
<dbReference type="InterPro" id="IPR007891">
    <property type="entry name" value="CHASE3"/>
</dbReference>
<keyword evidence="10" id="KW-0812">Transmembrane</keyword>
<evidence type="ECO:0000313" key="13">
    <source>
        <dbReference type="Proteomes" id="UP000199531"/>
    </source>
</evidence>
<evidence type="ECO:0000256" key="2">
    <source>
        <dbReference type="ARBA" id="ARBA00012438"/>
    </source>
</evidence>
<evidence type="ECO:0000256" key="4">
    <source>
        <dbReference type="ARBA" id="ARBA00022679"/>
    </source>
</evidence>
<keyword evidence="7" id="KW-0067">ATP-binding</keyword>
<dbReference type="GO" id="GO:0016020">
    <property type="term" value="C:membrane"/>
    <property type="evidence" value="ECO:0007669"/>
    <property type="project" value="InterPro"/>
</dbReference>
<dbReference type="EMBL" id="FOCW01000009">
    <property type="protein sequence ID" value="SEN88719.1"/>
    <property type="molecule type" value="Genomic_DNA"/>
</dbReference>
<feature type="region of interest" description="Disordered" evidence="9">
    <location>
        <begin position="433"/>
        <end position="462"/>
    </location>
</feature>
<evidence type="ECO:0000256" key="8">
    <source>
        <dbReference type="ARBA" id="ARBA00023012"/>
    </source>
</evidence>
<dbReference type="CDD" id="cd16917">
    <property type="entry name" value="HATPase_UhpB-NarQ-NarX-like"/>
    <property type="match status" value="1"/>
</dbReference>
<accession>A0A1H8K6Q8</accession>
<dbReference type="PROSITE" id="PS50109">
    <property type="entry name" value="HIS_KIN"/>
    <property type="match status" value="1"/>
</dbReference>
<comment type="catalytic activity">
    <reaction evidence="1">
        <text>ATP + protein L-histidine = ADP + protein N-phospho-L-histidine.</text>
        <dbReference type="EC" id="2.7.13.3"/>
    </reaction>
</comment>
<dbReference type="InterPro" id="IPR036890">
    <property type="entry name" value="HATPase_C_sf"/>
</dbReference>
<dbReference type="InterPro" id="IPR050482">
    <property type="entry name" value="Sensor_HK_TwoCompSys"/>
</dbReference>
<gene>
    <name evidence="12" type="ORF">SAMN02745977_02269</name>
</gene>
<dbReference type="EC" id="2.7.13.3" evidence="2"/>
<reference evidence="12 13" key="1">
    <citation type="submission" date="2016-10" db="EMBL/GenBank/DDBJ databases">
        <authorList>
            <person name="de Groot N.N."/>
        </authorList>
    </citation>
    <scope>NUCLEOTIDE SEQUENCE [LARGE SCALE GENOMIC DNA]</scope>
    <source>
        <strain evidence="12 13">DSM 15123</strain>
    </source>
</reference>
<dbReference type="GO" id="GO:0046983">
    <property type="term" value="F:protein dimerization activity"/>
    <property type="evidence" value="ECO:0007669"/>
    <property type="project" value="InterPro"/>
</dbReference>
<dbReference type="SMART" id="SM00387">
    <property type="entry name" value="HATPase_c"/>
    <property type="match status" value="1"/>
</dbReference>
<keyword evidence="10" id="KW-1133">Transmembrane helix</keyword>
<proteinExistence type="predicted"/>
<feature type="domain" description="Histidine kinase" evidence="11">
    <location>
        <begin position="259"/>
        <end position="455"/>
    </location>
</feature>